<proteinExistence type="predicted"/>
<reference evidence="1" key="1">
    <citation type="submission" date="2023-01" db="EMBL/GenBank/DDBJ databases">
        <title>Genome assembly of the deep-sea coral Lophelia pertusa.</title>
        <authorList>
            <person name="Herrera S."/>
            <person name="Cordes E."/>
        </authorList>
    </citation>
    <scope>NUCLEOTIDE SEQUENCE</scope>
    <source>
        <strain evidence="1">USNM1676648</strain>
        <tissue evidence="1">Polyp</tissue>
    </source>
</reference>
<dbReference type="PANTHER" id="PTHR10974">
    <property type="entry name" value="FI08016P-RELATED"/>
    <property type="match status" value="1"/>
</dbReference>
<evidence type="ECO:0000313" key="2">
    <source>
        <dbReference type="Proteomes" id="UP001163046"/>
    </source>
</evidence>
<sequence>MIVHCSPGFISHASLVKGIFRIFFKHENQPWPPSLSQNGQLRQSNKAELVRCFQGATEVSAESPQVNVKYLMALHPKTAATFKEYVQTVFLPYVQTQMQSAQRIDIVWDTYKEDSLKTGTREKRGSGARRRVALSVKIPTNWKSFLRVDDNKTELFGLLAQEVGNIDAAGKEVYSTYGNQVVTNGSRETLQDLQPCNHEEADTRIFLQLPQISAMRDYSQILACFSHSQETEVAKTSVFSTSTLCICQGWETKVHANSFHFIIAEFALGQLNENIQTQFLENSQTKRPVSGFGSCERLKGERFDNVRERKVGETLMVSLDIYVQHQELFSVTVQVITGSVLVNMELIQFTRLSEYGIYRTCADKGVDLRLCICKQSAPKLNSVTKSYLIYAATVEPPKIPQWQHYGKVFDSVTRADDMHENCFFILLREHKCGVILEAANSCSFVSYTIELHLSLSNMQVSERIPLHKELGLVQYTS</sequence>
<evidence type="ECO:0000313" key="1">
    <source>
        <dbReference type="EMBL" id="KAJ7376841.1"/>
    </source>
</evidence>
<keyword evidence="2" id="KW-1185">Reference proteome</keyword>
<dbReference type="EMBL" id="MU826388">
    <property type="protein sequence ID" value="KAJ7376841.1"/>
    <property type="molecule type" value="Genomic_DNA"/>
</dbReference>
<accession>A0A9X0CV93</accession>
<dbReference type="OrthoDB" id="5986853at2759"/>
<dbReference type="GO" id="GO:0005615">
    <property type="term" value="C:extracellular space"/>
    <property type="evidence" value="ECO:0007669"/>
    <property type="project" value="TreeGrafter"/>
</dbReference>
<gene>
    <name evidence="1" type="ORF">OS493_031989</name>
</gene>
<comment type="caution">
    <text evidence="1">The sequence shown here is derived from an EMBL/GenBank/DDBJ whole genome shotgun (WGS) entry which is preliminary data.</text>
</comment>
<dbReference type="AlphaFoldDB" id="A0A9X0CV93"/>
<organism evidence="1 2">
    <name type="scientific">Desmophyllum pertusum</name>
    <dbReference type="NCBI Taxonomy" id="174260"/>
    <lineage>
        <taxon>Eukaryota</taxon>
        <taxon>Metazoa</taxon>
        <taxon>Cnidaria</taxon>
        <taxon>Anthozoa</taxon>
        <taxon>Hexacorallia</taxon>
        <taxon>Scleractinia</taxon>
        <taxon>Caryophylliina</taxon>
        <taxon>Caryophylliidae</taxon>
        <taxon>Desmophyllum</taxon>
    </lineage>
</organism>
<dbReference type="Proteomes" id="UP001163046">
    <property type="component" value="Unassembled WGS sequence"/>
</dbReference>
<dbReference type="PANTHER" id="PTHR10974:SF39">
    <property type="entry name" value="E2F TRANSCRIPTION FACTOR CC-MB DOMAIN-CONTAINING PROTEIN"/>
    <property type="match status" value="1"/>
</dbReference>
<dbReference type="InterPro" id="IPR004245">
    <property type="entry name" value="DUF229"/>
</dbReference>
<name>A0A9X0CV93_9CNID</name>
<protein>
    <submittedName>
        <fullName evidence="1">Uncharacterized protein</fullName>
    </submittedName>
</protein>